<evidence type="ECO:0000256" key="10">
    <source>
        <dbReference type="ARBA" id="ARBA00023204"/>
    </source>
</evidence>
<dbReference type="GO" id="GO:0006310">
    <property type="term" value="P:DNA recombination"/>
    <property type="evidence" value="ECO:0007669"/>
    <property type="project" value="UniProtKB-UniRule"/>
</dbReference>
<proteinExistence type="inferred from homology"/>
<dbReference type="CDD" id="cd22354">
    <property type="entry name" value="RecU-like"/>
    <property type="match status" value="1"/>
</dbReference>
<keyword evidence="9 13" id="KW-0233">DNA recombination</keyword>
<comment type="cofactor">
    <cofactor evidence="13">
        <name>Mg(2+)</name>
        <dbReference type="ChEBI" id="CHEBI:18420"/>
    </cofactor>
    <text evidence="13">Binds 1 Mg(2+) ion per subunit.</text>
</comment>
<evidence type="ECO:0000256" key="1">
    <source>
        <dbReference type="ARBA" id="ARBA00004496"/>
    </source>
</evidence>
<dbReference type="AlphaFoldDB" id="A0A7C8HG35"/>
<dbReference type="EC" id="3.1.21.10" evidence="13"/>
<name>A0A7C8HG35_9FIRM</name>
<dbReference type="InterPro" id="IPR011335">
    <property type="entry name" value="Restrct_endonuc-II-like"/>
</dbReference>
<keyword evidence="15" id="KW-1185">Reference proteome</keyword>
<dbReference type="GO" id="GO:0007059">
    <property type="term" value="P:chromosome segregation"/>
    <property type="evidence" value="ECO:0007669"/>
    <property type="project" value="UniProtKB-UniRule"/>
</dbReference>
<evidence type="ECO:0000256" key="3">
    <source>
        <dbReference type="ARBA" id="ARBA00022722"/>
    </source>
</evidence>
<dbReference type="HAMAP" id="MF_00130">
    <property type="entry name" value="RecU"/>
    <property type="match status" value="1"/>
</dbReference>
<sequence length="183" mass="21445">MGYWNTRGLRGSTLEELINFTNERYRSRGLAVIQKVPTPIKPIQIDQKSRTITLAYFDQKSTVDYIGVVQSIPICFDAKETSKKSLPIQNIHPHQILFMEDFQKQDGVAFLLVYFIEYDQYFMLPFEILKKYWDRAQEGGRKSIPYEAFPKELEIFSKGGAYIHYLEALNTYLVGKKQNRNKK</sequence>
<evidence type="ECO:0000256" key="11">
    <source>
        <dbReference type="ARBA" id="ARBA00023447"/>
    </source>
</evidence>
<feature type="binding site" evidence="13">
    <location>
        <position position="95"/>
    </location>
    <ligand>
        <name>Mg(2+)</name>
        <dbReference type="ChEBI" id="CHEBI:18420"/>
    </ligand>
</feature>
<keyword evidence="4 13" id="KW-0479">Metal-binding</keyword>
<reference evidence="14 15" key="1">
    <citation type="submission" date="2019-12" db="EMBL/GenBank/DDBJ databases">
        <title>Defluviitalea raffinosedens, isolated from a biogas fermenter, genome sequencing and characterization.</title>
        <authorList>
            <person name="Rettenmaier R."/>
            <person name="Schneider M."/>
            <person name="Neuhaus K."/>
            <person name="Liebl W."/>
            <person name="Zverlov V."/>
        </authorList>
    </citation>
    <scope>NUCLEOTIDE SEQUENCE [LARGE SCALE GENOMIC DNA]</scope>
    <source>
        <strain evidence="14 15">249c-K6</strain>
    </source>
</reference>
<evidence type="ECO:0000256" key="2">
    <source>
        <dbReference type="ARBA" id="ARBA00022490"/>
    </source>
</evidence>
<evidence type="ECO:0000256" key="7">
    <source>
        <dbReference type="ARBA" id="ARBA00022801"/>
    </source>
</evidence>
<dbReference type="GO" id="GO:0000287">
    <property type="term" value="F:magnesium ion binding"/>
    <property type="evidence" value="ECO:0007669"/>
    <property type="project" value="UniProtKB-UniRule"/>
</dbReference>
<keyword evidence="3 13" id="KW-0540">Nuclease</keyword>
<dbReference type="Gene3D" id="3.40.1350.10">
    <property type="match status" value="1"/>
</dbReference>
<keyword evidence="8 13" id="KW-0460">Magnesium</keyword>
<keyword evidence="2 13" id="KW-0963">Cytoplasm</keyword>
<gene>
    <name evidence="13" type="primary">recU</name>
    <name evidence="14" type="ORF">GND95_00420</name>
</gene>
<comment type="function">
    <text evidence="13">Endonuclease that resolves Holliday junction intermediates in genetic recombination. Cleaves mobile four-strand junctions by introducing symmetrical nicks in paired strands. Promotes annealing of linear ssDNA with homologous dsDNA. Required for DNA repair, homologous recombination and chromosome segregation.</text>
</comment>
<dbReference type="InterPro" id="IPR011856">
    <property type="entry name" value="tRNA_endonuc-like_dom_sf"/>
</dbReference>
<protein>
    <recommendedName>
        <fullName evidence="12 13">Holliday junction resolvase RecU</fullName>
        <ecNumber evidence="13">3.1.21.10</ecNumber>
    </recommendedName>
    <alternativeName>
        <fullName evidence="13">Recombination protein U homolog</fullName>
    </alternativeName>
</protein>
<dbReference type="GO" id="GO:0006281">
    <property type="term" value="P:DNA repair"/>
    <property type="evidence" value="ECO:0007669"/>
    <property type="project" value="UniProtKB-UniRule"/>
</dbReference>
<feature type="site" description="Transition state stabilizer" evidence="13">
    <location>
        <position position="79"/>
    </location>
</feature>
<evidence type="ECO:0000256" key="6">
    <source>
        <dbReference type="ARBA" id="ARBA00022763"/>
    </source>
</evidence>
<comment type="caution">
    <text evidence="14">The sequence shown here is derived from an EMBL/GenBank/DDBJ whole genome shotgun (WGS) entry which is preliminary data.</text>
</comment>
<evidence type="ECO:0000313" key="15">
    <source>
        <dbReference type="Proteomes" id="UP000483018"/>
    </source>
</evidence>
<dbReference type="OrthoDB" id="9783592at2"/>
<accession>A0A7C8HG35</accession>
<dbReference type="Proteomes" id="UP000483018">
    <property type="component" value="Unassembled WGS sequence"/>
</dbReference>
<comment type="similarity">
    <text evidence="11 13">Belongs to the RecU family.</text>
</comment>
<evidence type="ECO:0000256" key="4">
    <source>
        <dbReference type="ARBA" id="ARBA00022723"/>
    </source>
</evidence>
<keyword evidence="10 13" id="KW-0234">DNA repair</keyword>
<dbReference type="EMBL" id="WSLF01000001">
    <property type="protein sequence ID" value="KAE9636929.1"/>
    <property type="molecule type" value="Genomic_DNA"/>
</dbReference>
<keyword evidence="5 13" id="KW-0255">Endonuclease</keyword>
<evidence type="ECO:0000256" key="8">
    <source>
        <dbReference type="ARBA" id="ARBA00022842"/>
    </source>
</evidence>
<dbReference type="SUPFAM" id="SSF52980">
    <property type="entry name" value="Restriction endonuclease-like"/>
    <property type="match status" value="1"/>
</dbReference>
<keyword evidence="7 13" id="KW-0378">Hydrolase</keyword>
<evidence type="ECO:0000256" key="12">
    <source>
        <dbReference type="ARBA" id="ARBA00029523"/>
    </source>
</evidence>
<dbReference type="GO" id="GO:0003676">
    <property type="term" value="F:nucleic acid binding"/>
    <property type="evidence" value="ECO:0007669"/>
    <property type="project" value="InterPro"/>
</dbReference>
<comment type="catalytic activity">
    <reaction evidence="13">
        <text>Endonucleolytic cleavage at a junction such as a reciprocal single-stranded crossover between two homologous DNA duplexes (Holliday junction).</text>
        <dbReference type="EC" id="3.1.21.10"/>
    </reaction>
</comment>
<comment type="subcellular location">
    <subcellularLocation>
        <location evidence="1 13">Cytoplasm</location>
    </subcellularLocation>
</comment>
<evidence type="ECO:0000313" key="14">
    <source>
        <dbReference type="EMBL" id="KAE9636929.1"/>
    </source>
</evidence>
<dbReference type="InterPro" id="IPR004612">
    <property type="entry name" value="Resolv_RecU"/>
</dbReference>
<organism evidence="14 15">
    <name type="scientific">Defluviitalea raffinosedens</name>
    <dbReference type="NCBI Taxonomy" id="1450156"/>
    <lineage>
        <taxon>Bacteria</taxon>
        <taxon>Bacillati</taxon>
        <taxon>Bacillota</taxon>
        <taxon>Clostridia</taxon>
        <taxon>Lachnospirales</taxon>
        <taxon>Defluviitaleaceae</taxon>
        <taxon>Defluviitalea</taxon>
    </lineage>
</organism>
<evidence type="ECO:0000256" key="13">
    <source>
        <dbReference type="HAMAP-Rule" id="MF_00130"/>
    </source>
</evidence>
<dbReference type="PIRSF" id="PIRSF037785">
    <property type="entry name" value="RecU"/>
    <property type="match status" value="1"/>
</dbReference>
<feature type="binding site" evidence="13">
    <location>
        <position position="62"/>
    </location>
    <ligand>
        <name>Mg(2+)</name>
        <dbReference type="ChEBI" id="CHEBI:18420"/>
    </ligand>
</feature>
<dbReference type="Pfam" id="PF03838">
    <property type="entry name" value="RecU"/>
    <property type="match status" value="1"/>
</dbReference>
<feature type="binding site" evidence="13">
    <location>
        <position position="64"/>
    </location>
    <ligand>
        <name>Mg(2+)</name>
        <dbReference type="ChEBI" id="CHEBI:18420"/>
    </ligand>
</feature>
<dbReference type="GO" id="GO:0008821">
    <property type="term" value="F:crossover junction DNA endonuclease activity"/>
    <property type="evidence" value="ECO:0007669"/>
    <property type="project" value="UniProtKB-EC"/>
</dbReference>
<keyword evidence="6 13" id="KW-0227">DNA damage</keyword>
<evidence type="ECO:0000256" key="5">
    <source>
        <dbReference type="ARBA" id="ARBA00022759"/>
    </source>
</evidence>
<dbReference type="RefSeq" id="WP_158738847.1">
    <property type="nucleotide sequence ID" value="NZ_JAFBEP010000004.1"/>
</dbReference>
<evidence type="ECO:0000256" key="9">
    <source>
        <dbReference type="ARBA" id="ARBA00023172"/>
    </source>
</evidence>
<dbReference type="GO" id="GO:0005737">
    <property type="term" value="C:cytoplasm"/>
    <property type="evidence" value="ECO:0007669"/>
    <property type="project" value="UniProtKB-SubCell"/>
</dbReference>
<feature type="binding site" evidence="13">
    <location>
        <position position="77"/>
    </location>
    <ligand>
        <name>Mg(2+)</name>
        <dbReference type="ChEBI" id="CHEBI:18420"/>
    </ligand>
</feature>